<accession>A0A3N0I354</accession>
<dbReference type="Proteomes" id="UP000276568">
    <property type="component" value="Unassembled WGS sequence"/>
</dbReference>
<evidence type="ECO:0000259" key="5">
    <source>
        <dbReference type="Pfam" id="PF00849"/>
    </source>
</evidence>
<evidence type="ECO:0000256" key="4">
    <source>
        <dbReference type="ARBA" id="ARBA00033164"/>
    </source>
</evidence>
<evidence type="ECO:0000256" key="2">
    <source>
        <dbReference type="ARBA" id="ARBA00010876"/>
    </source>
</evidence>
<dbReference type="EMBL" id="RJQC01000001">
    <property type="protein sequence ID" value="RNM31455.1"/>
    <property type="molecule type" value="Genomic_DNA"/>
</dbReference>
<dbReference type="RefSeq" id="WP_128519615.1">
    <property type="nucleotide sequence ID" value="NZ_JALFCT010000037.1"/>
</dbReference>
<feature type="domain" description="Pseudouridine synthase RsuA/RluA-like" evidence="5">
    <location>
        <begin position="80"/>
        <end position="227"/>
    </location>
</feature>
<dbReference type="PANTHER" id="PTHR21600:SF87">
    <property type="entry name" value="RNA PSEUDOURIDYLATE SYNTHASE DOMAIN-CONTAINING PROTEIN 1"/>
    <property type="match status" value="1"/>
</dbReference>
<dbReference type="SUPFAM" id="SSF55120">
    <property type="entry name" value="Pseudouridine synthase"/>
    <property type="match status" value="1"/>
</dbReference>
<evidence type="ECO:0000313" key="6">
    <source>
        <dbReference type="EMBL" id="RNM31455.1"/>
    </source>
</evidence>
<keyword evidence="7" id="KW-1185">Reference proteome</keyword>
<name>A0A3N0I354_9FIRM</name>
<dbReference type="GO" id="GO:0000455">
    <property type="term" value="P:enzyme-directed rRNA pseudouridine synthesis"/>
    <property type="evidence" value="ECO:0007669"/>
    <property type="project" value="TreeGrafter"/>
</dbReference>
<organism evidence="6 7">
    <name type="scientific">Absicoccus porci</name>
    <dbReference type="NCBI Taxonomy" id="2486576"/>
    <lineage>
        <taxon>Bacteria</taxon>
        <taxon>Bacillati</taxon>
        <taxon>Bacillota</taxon>
        <taxon>Erysipelotrichia</taxon>
        <taxon>Erysipelotrichales</taxon>
        <taxon>Erysipelotrichaceae</taxon>
        <taxon>Absicoccus</taxon>
    </lineage>
</organism>
<reference evidence="6 7" key="1">
    <citation type="submission" date="2018-11" db="EMBL/GenBank/DDBJ databases">
        <title>Clostridium sp. nov., a member of the family Erysipelotrichaceae isolated from pig faeces.</title>
        <authorList>
            <person name="Chang Y.-H."/>
        </authorList>
    </citation>
    <scope>NUCLEOTIDE SEQUENCE [LARGE SCALE GENOMIC DNA]</scope>
    <source>
        <strain evidence="6 7">YH-panp20</strain>
    </source>
</reference>
<dbReference type="PROSITE" id="PS01129">
    <property type="entry name" value="PSI_RLU"/>
    <property type="match status" value="1"/>
</dbReference>
<proteinExistence type="inferred from homology"/>
<evidence type="ECO:0000313" key="7">
    <source>
        <dbReference type="Proteomes" id="UP000276568"/>
    </source>
</evidence>
<protein>
    <recommendedName>
        <fullName evidence="3">RNA pseudouridylate synthase</fullName>
    </recommendedName>
    <alternativeName>
        <fullName evidence="4">RNA-uridine isomerase</fullName>
    </alternativeName>
</protein>
<dbReference type="CDD" id="cd02869">
    <property type="entry name" value="PseudoU_synth_RluA_like"/>
    <property type="match status" value="1"/>
</dbReference>
<dbReference type="InterPro" id="IPR020103">
    <property type="entry name" value="PsdUridine_synth_cat_dom_sf"/>
</dbReference>
<dbReference type="OrthoDB" id="9807829at2"/>
<dbReference type="InterPro" id="IPR006145">
    <property type="entry name" value="PsdUridine_synth_RsuA/RluA"/>
</dbReference>
<dbReference type="GO" id="GO:0140098">
    <property type="term" value="F:catalytic activity, acting on RNA"/>
    <property type="evidence" value="ECO:0007669"/>
    <property type="project" value="UniProtKB-ARBA"/>
</dbReference>
<dbReference type="PANTHER" id="PTHR21600">
    <property type="entry name" value="MITOCHONDRIAL RNA PSEUDOURIDINE SYNTHASE"/>
    <property type="match status" value="1"/>
</dbReference>
<evidence type="ECO:0000256" key="3">
    <source>
        <dbReference type="ARBA" id="ARBA00031870"/>
    </source>
</evidence>
<dbReference type="Pfam" id="PF00849">
    <property type="entry name" value="PseudoU_synth_2"/>
    <property type="match status" value="1"/>
</dbReference>
<comment type="similarity">
    <text evidence="2">Belongs to the pseudouridine synthase RluA family.</text>
</comment>
<dbReference type="InterPro" id="IPR006224">
    <property type="entry name" value="PsdUridine_synth_RluA-like_CS"/>
</dbReference>
<dbReference type="GO" id="GO:0009982">
    <property type="term" value="F:pseudouridine synthase activity"/>
    <property type="evidence" value="ECO:0007669"/>
    <property type="project" value="InterPro"/>
</dbReference>
<dbReference type="GO" id="GO:0003723">
    <property type="term" value="F:RNA binding"/>
    <property type="evidence" value="ECO:0007669"/>
    <property type="project" value="InterPro"/>
</dbReference>
<dbReference type="InterPro" id="IPR050188">
    <property type="entry name" value="RluA_PseudoU_synthase"/>
</dbReference>
<comment type="caution">
    <text evidence="6">The sequence shown here is derived from an EMBL/GenBank/DDBJ whole genome shotgun (WGS) entry which is preliminary data.</text>
</comment>
<gene>
    <name evidence="6" type="ORF">EDX97_02550</name>
</gene>
<comment type="catalytic activity">
    <reaction evidence="1">
        <text>a uridine in RNA = a pseudouridine in RNA</text>
        <dbReference type="Rhea" id="RHEA:48348"/>
        <dbReference type="Rhea" id="RHEA-COMP:12068"/>
        <dbReference type="Rhea" id="RHEA-COMP:12069"/>
        <dbReference type="ChEBI" id="CHEBI:65314"/>
        <dbReference type="ChEBI" id="CHEBI:65315"/>
    </reaction>
</comment>
<dbReference type="Gene3D" id="3.30.2350.10">
    <property type="entry name" value="Pseudouridine synthase"/>
    <property type="match status" value="1"/>
</dbReference>
<dbReference type="AlphaFoldDB" id="A0A3N0I354"/>
<sequence>MNHFLFTYLDAYQMQLIPQQDGTNQDLIQFFHLSKRKATQYNLPNQYKAKQLITIVFPLENHMFLSTKDSVSIVYEDEILLVANKPPFLLVHDDGNHTDSLQDRVNAYLYNCGWPHKAQACHRIDFETSGLVLFCKNPFFQGMLNHLFMSSNIQKQYRCLVKGSFPSHIKKADFSIGRNRHTNAMIVNPHGKEAHTLFHVVQATQTLSFLHVTLLTGRKHQIRVHCAYLSHPILNDPIYGQKEDDQGLMLQNYQMECVHPLTQEHLMFSLPIESRFEQAWYKRVHTHATKQPNILDLNKLEKESF</sequence>
<evidence type="ECO:0000256" key="1">
    <source>
        <dbReference type="ARBA" id="ARBA00000073"/>
    </source>
</evidence>